<evidence type="ECO:0000256" key="2">
    <source>
        <dbReference type="SAM" id="Coils"/>
    </source>
</evidence>
<name>A0A8J2ZXB6_9BACL</name>
<dbReference type="PANTHER" id="PTHR37813">
    <property type="entry name" value="FELS-2 PROPHAGE PROTEIN"/>
    <property type="match status" value="1"/>
</dbReference>
<proteinExistence type="predicted"/>
<dbReference type="AlphaFoldDB" id="A0A8J2ZXB6"/>
<comment type="caution">
    <text evidence="4">The sequence shown here is derived from an EMBL/GenBank/DDBJ whole genome shotgun (WGS) entry which is preliminary data.</text>
</comment>
<feature type="domain" description="Phage tail tape measure protein" evidence="3">
    <location>
        <begin position="320"/>
        <end position="419"/>
    </location>
</feature>
<keyword evidence="1" id="KW-1188">Viral release from host cell</keyword>
<dbReference type="RefSeq" id="WP_188497662.1">
    <property type="nucleotide sequence ID" value="NZ_BMFV01000018.1"/>
</dbReference>
<accession>A0A8J2ZXB6</accession>
<keyword evidence="2" id="KW-0175">Coiled coil</keyword>
<organism evidence="4 5">
    <name type="scientific">Pullulanibacillus pueri</name>
    <dbReference type="NCBI Taxonomy" id="1437324"/>
    <lineage>
        <taxon>Bacteria</taxon>
        <taxon>Bacillati</taxon>
        <taxon>Bacillota</taxon>
        <taxon>Bacilli</taxon>
        <taxon>Bacillales</taxon>
        <taxon>Sporolactobacillaceae</taxon>
        <taxon>Pullulanibacillus</taxon>
    </lineage>
</organism>
<dbReference type="Proteomes" id="UP000656813">
    <property type="component" value="Unassembled WGS sequence"/>
</dbReference>
<dbReference type="NCBIfam" id="TIGR01760">
    <property type="entry name" value="tape_meas_TP901"/>
    <property type="match status" value="1"/>
</dbReference>
<protein>
    <recommendedName>
        <fullName evidence="3">Phage tail tape measure protein domain-containing protein</fullName>
    </recommendedName>
</protein>
<gene>
    <name evidence="4" type="ORF">GCM10007096_24550</name>
</gene>
<reference evidence="4" key="2">
    <citation type="submission" date="2020-09" db="EMBL/GenBank/DDBJ databases">
        <authorList>
            <person name="Sun Q."/>
            <person name="Zhou Y."/>
        </authorList>
    </citation>
    <scope>NUCLEOTIDE SEQUENCE</scope>
    <source>
        <strain evidence="4">CGMCC 1.12777</strain>
    </source>
</reference>
<keyword evidence="5" id="KW-1185">Reference proteome</keyword>
<sequence>MPEGVIIRVGLDGAKVTQSLTALKNTVRASTNQMKAEMAMFDRAGDNLGKLNARYTGLQRTIEAQDLQITKLTENYNKAKLQYGENSDAALRYANQINNTVRQQEGLRKQLDLVNTELKEQQSAWYNTSVRVDQSVSAMDQKMELLNSRYSVLTAGTESFGKTTDQLRQKSSHLSEVLTTESDKVSALRTKYEALKQAKGEDNLVTIKAEQELNKAIVAMKNTESELRRVSSQLSSAGRASKAFTQISSGAQKASEKLKDFGTRATFALTLPIGGVLGEGAKQYIEFNQQLTETRSLLNDGTTSAAELDQQIKALGDDSQKWAQKYGQSTTNINEGIEELTKKGYTYNQVIGAMPSLLDGARASGDDFNTVMSIASSTLEQFNLKSSDTATMTRNTQRVTDDLSFVANKTAAGFADMGKHKCPVAEKSAA</sequence>
<evidence type="ECO:0000313" key="5">
    <source>
        <dbReference type="Proteomes" id="UP000656813"/>
    </source>
</evidence>
<evidence type="ECO:0000313" key="4">
    <source>
        <dbReference type="EMBL" id="GGH83536.1"/>
    </source>
</evidence>
<dbReference type="Pfam" id="PF10145">
    <property type="entry name" value="PhageMin_Tail"/>
    <property type="match status" value="1"/>
</dbReference>
<evidence type="ECO:0000259" key="3">
    <source>
        <dbReference type="Pfam" id="PF10145"/>
    </source>
</evidence>
<evidence type="ECO:0000256" key="1">
    <source>
        <dbReference type="ARBA" id="ARBA00022612"/>
    </source>
</evidence>
<dbReference type="InterPro" id="IPR010090">
    <property type="entry name" value="Phage_tape_meas"/>
</dbReference>
<dbReference type="PANTHER" id="PTHR37813:SF1">
    <property type="entry name" value="FELS-2 PROPHAGE PROTEIN"/>
    <property type="match status" value="1"/>
</dbReference>
<dbReference type="EMBL" id="BMFV01000018">
    <property type="protein sequence ID" value="GGH83536.1"/>
    <property type="molecule type" value="Genomic_DNA"/>
</dbReference>
<feature type="coiled-coil region" evidence="2">
    <location>
        <begin position="62"/>
        <end position="124"/>
    </location>
</feature>
<reference evidence="4" key="1">
    <citation type="journal article" date="2014" name="Int. J. Syst. Evol. Microbiol.">
        <title>Complete genome sequence of Corynebacterium casei LMG S-19264T (=DSM 44701T), isolated from a smear-ripened cheese.</title>
        <authorList>
            <consortium name="US DOE Joint Genome Institute (JGI-PGF)"/>
            <person name="Walter F."/>
            <person name="Albersmeier A."/>
            <person name="Kalinowski J."/>
            <person name="Ruckert C."/>
        </authorList>
    </citation>
    <scope>NUCLEOTIDE SEQUENCE</scope>
    <source>
        <strain evidence="4">CGMCC 1.12777</strain>
    </source>
</reference>